<feature type="region of interest" description="Disordered" evidence="1">
    <location>
        <begin position="140"/>
        <end position="166"/>
    </location>
</feature>
<dbReference type="Proteomes" id="UP001176961">
    <property type="component" value="Unassembled WGS sequence"/>
</dbReference>
<comment type="caution">
    <text evidence="2">The sequence shown here is derived from an EMBL/GenBank/DDBJ whole genome shotgun (WGS) entry which is preliminary data.</text>
</comment>
<organism evidence="2 3">
    <name type="scientific">Cylicocyclus nassatus</name>
    <name type="common">Nematode worm</name>
    <dbReference type="NCBI Taxonomy" id="53992"/>
    <lineage>
        <taxon>Eukaryota</taxon>
        <taxon>Metazoa</taxon>
        <taxon>Ecdysozoa</taxon>
        <taxon>Nematoda</taxon>
        <taxon>Chromadorea</taxon>
        <taxon>Rhabditida</taxon>
        <taxon>Rhabditina</taxon>
        <taxon>Rhabditomorpha</taxon>
        <taxon>Strongyloidea</taxon>
        <taxon>Strongylidae</taxon>
        <taxon>Cylicocyclus</taxon>
    </lineage>
</organism>
<accession>A0AA36M587</accession>
<dbReference type="AlphaFoldDB" id="A0AA36M587"/>
<proteinExistence type="predicted"/>
<evidence type="ECO:0000313" key="2">
    <source>
        <dbReference type="EMBL" id="CAJ0599449.1"/>
    </source>
</evidence>
<feature type="compositionally biased region" description="Low complexity" evidence="1">
    <location>
        <begin position="140"/>
        <end position="150"/>
    </location>
</feature>
<evidence type="ECO:0000313" key="3">
    <source>
        <dbReference type="Proteomes" id="UP001176961"/>
    </source>
</evidence>
<dbReference type="EMBL" id="CATQJL010000223">
    <property type="protein sequence ID" value="CAJ0599449.1"/>
    <property type="molecule type" value="Genomic_DNA"/>
</dbReference>
<sequence>MASLFFNVRQQRQRNVRYERLHPSSVFQQNDRIFYSKYRFRREDVKKIVRMLEPLLPDAGLEPWEISKEDQLSFGVCQKAVSDVVTRVMDALNHPTIEARFLRFWPSDERWCLRRSQEFARSRDSQMSLDVSMAVSSESSALSTSATTTTNERLVAQSKPASTSIR</sequence>
<reference evidence="2" key="1">
    <citation type="submission" date="2023-07" db="EMBL/GenBank/DDBJ databases">
        <authorList>
            <consortium name="CYATHOMIX"/>
        </authorList>
    </citation>
    <scope>NUCLEOTIDE SEQUENCE</scope>
    <source>
        <strain evidence="2">N/A</strain>
    </source>
</reference>
<keyword evidence="3" id="KW-1185">Reference proteome</keyword>
<protein>
    <submittedName>
        <fullName evidence="2">Uncharacterized protein</fullName>
    </submittedName>
</protein>
<gene>
    <name evidence="2" type="ORF">CYNAS_LOCUS11432</name>
</gene>
<evidence type="ECO:0000256" key="1">
    <source>
        <dbReference type="SAM" id="MobiDB-lite"/>
    </source>
</evidence>
<name>A0AA36M587_CYLNA</name>